<keyword evidence="1" id="KW-0805">Transcription regulation</keyword>
<sequence length="603" mass="65671">MSKGILQVHPPICDCPGCRISSPVNRGRLAEKRTIPLPPTRVPKKELSSVFSHSEDSEESDKSNGQHPEVKQEEDLHISIMKRRIHTHWDLNISFRETSCSRDSDLSSIISNLHQSRQLVMPESQSRCEFKRNSLDVGLAAADEILGKRRVCSPNSSSECPLESKKARSESPKENSQTPVLEEAVAQMTPEEHYRRMMSALNEHGTFEEQQQQRLYQLANSMAVPSHGGRAGHEGTALLPRGRWPRAMDSFGMGLGDVPKAWTHLGWGWGSMALFSGSCREISHPPPLLSPQNAPHIALGPHLRPPFLGVPSALCQTPGYGFLQPAQAEMFARQQEMLRKQNLARLEMSAELLRQKELENLHRQRLLAGDPLSLHPGLPPDHPALRSVHDVPEGHALRDELSRRNAMLVLRHNNAPLLSLTPGGPGAATTPPKEQPRRPGGGRKSSQPRAEPQGPGEAREPSEPRARDGAQDCNDEEMKDSESDAEAGEDKAEGLKGEGGAGAELKECKDGAGKACEGAKELGEVATAASGPCSSSSAESPSHLLGPSVNKAEVKYLPPASLPAPQPLPFGFPYTMSPYFHAGEALGAVVSCGLEQRCVWQCW</sequence>
<dbReference type="OrthoDB" id="6433810at2759"/>
<evidence type="ECO:0000256" key="2">
    <source>
        <dbReference type="ARBA" id="ARBA00023163"/>
    </source>
</evidence>
<feature type="region of interest" description="Disordered" evidence="4">
    <location>
        <begin position="416"/>
        <end position="504"/>
    </location>
</feature>
<dbReference type="PANTHER" id="PTHR10417">
    <property type="entry name" value="GLUCOCORTICOID MODULATORY ELEMENT-BINDING PROTEIN"/>
    <property type="match status" value="1"/>
</dbReference>
<dbReference type="AlphaFoldDB" id="A0A7L3JWW5"/>
<dbReference type="Proteomes" id="UP000525319">
    <property type="component" value="Unassembled WGS sequence"/>
</dbReference>
<feature type="region of interest" description="Disordered" evidence="4">
    <location>
        <begin position="151"/>
        <end position="180"/>
    </location>
</feature>
<reference evidence="5 6" key="1">
    <citation type="submission" date="2019-09" db="EMBL/GenBank/DDBJ databases">
        <title>Bird 10,000 Genomes (B10K) Project - Family phase.</title>
        <authorList>
            <person name="Zhang G."/>
        </authorList>
    </citation>
    <scope>NUCLEOTIDE SEQUENCE [LARGE SCALE GENOMIC DNA]</scope>
    <source>
        <strain evidence="5">B10K-DU-030-03</strain>
    </source>
</reference>
<proteinExistence type="predicted"/>
<keyword evidence="6" id="KW-1185">Reference proteome</keyword>
<feature type="compositionally biased region" description="Acidic residues" evidence="4">
    <location>
        <begin position="473"/>
        <end position="487"/>
    </location>
</feature>
<evidence type="ECO:0000256" key="3">
    <source>
        <dbReference type="ARBA" id="ARBA00023242"/>
    </source>
</evidence>
<accession>A0A7L3JWW5</accession>
<feature type="compositionally biased region" description="Basic and acidic residues" evidence="4">
    <location>
        <begin position="60"/>
        <end position="73"/>
    </location>
</feature>
<feature type="compositionally biased region" description="Basic and acidic residues" evidence="4">
    <location>
        <begin position="457"/>
        <end position="470"/>
    </location>
</feature>
<feature type="region of interest" description="Disordered" evidence="4">
    <location>
        <begin position="29"/>
        <end position="73"/>
    </location>
</feature>
<dbReference type="PANTHER" id="PTHR10417:SF15">
    <property type="entry name" value="STERILE ALPHA MOTIF DOMAIN-CONTAINING 11"/>
    <property type="match status" value="1"/>
</dbReference>
<evidence type="ECO:0000256" key="1">
    <source>
        <dbReference type="ARBA" id="ARBA00023015"/>
    </source>
</evidence>
<organism evidence="5 6">
    <name type="scientific">Drymodes brunneopygia</name>
    <dbReference type="NCBI Taxonomy" id="626378"/>
    <lineage>
        <taxon>Eukaryota</taxon>
        <taxon>Metazoa</taxon>
        <taxon>Chordata</taxon>
        <taxon>Craniata</taxon>
        <taxon>Vertebrata</taxon>
        <taxon>Euteleostomi</taxon>
        <taxon>Archelosauria</taxon>
        <taxon>Archosauria</taxon>
        <taxon>Dinosauria</taxon>
        <taxon>Saurischia</taxon>
        <taxon>Theropoda</taxon>
        <taxon>Coelurosauria</taxon>
        <taxon>Aves</taxon>
        <taxon>Neognathae</taxon>
        <taxon>Neoaves</taxon>
        <taxon>Telluraves</taxon>
        <taxon>Australaves</taxon>
        <taxon>Passeriformes</taxon>
        <taxon>Petroicidae</taxon>
        <taxon>Drymodes</taxon>
    </lineage>
</organism>
<evidence type="ECO:0000313" key="5">
    <source>
        <dbReference type="EMBL" id="NXU34115.1"/>
    </source>
</evidence>
<protein>
    <submittedName>
        <fullName evidence="5">SAM11 protein</fullName>
    </submittedName>
</protein>
<feature type="compositionally biased region" description="Basic and acidic residues" evidence="4">
    <location>
        <begin position="162"/>
        <end position="173"/>
    </location>
</feature>
<dbReference type="EMBL" id="VZTZ01002550">
    <property type="protein sequence ID" value="NXU34115.1"/>
    <property type="molecule type" value="Genomic_DNA"/>
</dbReference>
<evidence type="ECO:0000313" key="6">
    <source>
        <dbReference type="Proteomes" id="UP000525319"/>
    </source>
</evidence>
<gene>
    <name evidence="5" type="primary">Samd11_0</name>
    <name evidence="5" type="ORF">DRYBRU_R11441</name>
</gene>
<name>A0A7L3JWW5_9PASS</name>
<keyword evidence="2" id="KW-0804">Transcription</keyword>
<feature type="non-terminal residue" evidence="5">
    <location>
        <position position="603"/>
    </location>
</feature>
<evidence type="ECO:0000256" key="4">
    <source>
        <dbReference type="SAM" id="MobiDB-lite"/>
    </source>
</evidence>
<keyword evidence="3" id="KW-0539">Nucleus</keyword>
<feature type="non-terminal residue" evidence="5">
    <location>
        <position position="1"/>
    </location>
</feature>
<comment type="caution">
    <text evidence="5">The sequence shown here is derived from an EMBL/GenBank/DDBJ whole genome shotgun (WGS) entry which is preliminary data.</text>
</comment>